<sequence length="86" mass="9866">MQSEMLAERLDVLEAKIEAHVDVMTALFLALRDAGFDMEAVLAWVEQFRDDRRAENRPPAWPQELERMVRELTGIMAITPGRRPTG</sequence>
<protein>
    <submittedName>
        <fullName evidence="1">Uncharacterized protein</fullName>
    </submittedName>
</protein>
<reference evidence="1 2" key="1">
    <citation type="submission" date="2017-07" db="EMBL/GenBank/DDBJ databases">
        <title>Draft Genome Sequences of Select Purple Nonsulfur Bacteria.</title>
        <authorList>
            <person name="Lasarre B."/>
            <person name="Mckinlay J.B."/>
        </authorList>
    </citation>
    <scope>NUCLEOTIDE SEQUENCE [LARGE SCALE GENOMIC DNA]</scope>
    <source>
        <strain evidence="1 2">DSM 5909</strain>
    </source>
</reference>
<dbReference type="AlphaFoldDB" id="A0A327KSC8"/>
<accession>A0A327KSC8</accession>
<evidence type="ECO:0000313" key="2">
    <source>
        <dbReference type="Proteomes" id="UP000249130"/>
    </source>
</evidence>
<dbReference type="Proteomes" id="UP000249130">
    <property type="component" value="Unassembled WGS sequence"/>
</dbReference>
<keyword evidence="2" id="KW-1185">Reference proteome</keyword>
<comment type="caution">
    <text evidence="1">The sequence shown here is derived from an EMBL/GenBank/DDBJ whole genome shotgun (WGS) entry which is preliminary data.</text>
</comment>
<proteinExistence type="predicted"/>
<dbReference type="RefSeq" id="WP_111422455.1">
    <property type="nucleotide sequence ID" value="NZ_NPEX01000373.1"/>
</dbReference>
<evidence type="ECO:0000313" key="1">
    <source>
        <dbReference type="EMBL" id="RAI38278.1"/>
    </source>
</evidence>
<organism evidence="1 2">
    <name type="scientific">Rhodoplanes roseus</name>
    <dbReference type="NCBI Taxonomy" id="29409"/>
    <lineage>
        <taxon>Bacteria</taxon>
        <taxon>Pseudomonadati</taxon>
        <taxon>Pseudomonadota</taxon>
        <taxon>Alphaproteobacteria</taxon>
        <taxon>Hyphomicrobiales</taxon>
        <taxon>Nitrobacteraceae</taxon>
        <taxon>Rhodoplanes</taxon>
    </lineage>
</organism>
<gene>
    <name evidence="1" type="ORF">CH341_28165</name>
</gene>
<dbReference type="EMBL" id="NPEX01000373">
    <property type="protein sequence ID" value="RAI38278.1"/>
    <property type="molecule type" value="Genomic_DNA"/>
</dbReference>
<name>A0A327KSC8_9BRAD</name>